<reference evidence="1" key="1">
    <citation type="submission" date="2014-11" db="EMBL/GenBank/DDBJ databases">
        <authorList>
            <person name="Amaro Gonzalez C."/>
        </authorList>
    </citation>
    <scope>NUCLEOTIDE SEQUENCE</scope>
</reference>
<dbReference type="EMBL" id="GBXM01042468">
    <property type="protein sequence ID" value="JAH66109.1"/>
    <property type="molecule type" value="Transcribed_RNA"/>
</dbReference>
<accession>A0A0E9UJS3</accession>
<sequence length="20" mass="2203">MICFNSPLASKHTASFFTPC</sequence>
<evidence type="ECO:0000313" key="1">
    <source>
        <dbReference type="EMBL" id="JAH66109.1"/>
    </source>
</evidence>
<reference evidence="1" key="2">
    <citation type="journal article" date="2015" name="Fish Shellfish Immunol.">
        <title>Early steps in the European eel (Anguilla anguilla)-Vibrio vulnificus interaction in the gills: Role of the RtxA13 toxin.</title>
        <authorList>
            <person name="Callol A."/>
            <person name="Pajuelo D."/>
            <person name="Ebbesson L."/>
            <person name="Teles M."/>
            <person name="MacKenzie S."/>
            <person name="Amaro C."/>
        </authorList>
    </citation>
    <scope>NUCLEOTIDE SEQUENCE</scope>
</reference>
<protein>
    <submittedName>
        <fullName evidence="1">Uncharacterized protein</fullName>
    </submittedName>
</protein>
<dbReference type="AlphaFoldDB" id="A0A0E9UJS3"/>
<organism evidence="1">
    <name type="scientific">Anguilla anguilla</name>
    <name type="common">European freshwater eel</name>
    <name type="synonym">Muraena anguilla</name>
    <dbReference type="NCBI Taxonomy" id="7936"/>
    <lineage>
        <taxon>Eukaryota</taxon>
        <taxon>Metazoa</taxon>
        <taxon>Chordata</taxon>
        <taxon>Craniata</taxon>
        <taxon>Vertebrata</taxon>
        <taxon>Euteleostomi</taxon>
        <taxon>Actinopterygii</taxon>
        <taxon>Neopterygii</taxon>
        <taxon>Teleostei</taxon>
        <taxon>Anguilliformes</taxon>
        <taxon>Anguillidae</taxon>
        <taxon>Anguilla</taxon>
    </lineage>
</organism>
<proteinExistence type="predicted"/>
<name>A0A0E9UJS3_ANGAN</name>